<dbReference type="eggNOG" id="ENOG502RZ81">
    <property type="taxonomic scope" value="Eukaryota"/>
</dbReference>
<dbReference type="AlphaFoldDB" id="A0A1U7X3M5"/>
<dbReference type="Proteomes" id="UP000189701">
    <property type="component" value="Unplaced"/>
</dbReference>
<feature type="chain" id="PRO_5010524672" evidence="10">
    <location>
        <begin position="24"/>
        <end position="180"/>
    </location>
</feature>
<dbReference type="GO" id="GO:0098552">
    <property type="term" value="C:side of membrane"/>
    <property type="evidence" value="ECO:0007669"/>
    <property type="project" value="UniProtKB-KW"/>
</dbReference>
<dbReference type="PROSITE" id="PS51485">
    <property type="entry name" value="PHYTOCYANIN"/>
    <property type="match status" value="1"/>
</dbReference>
<keyword evidence="2" id="KW-1003">Cell membrane</keyword>
<keyword evidence="5" id="KW-0472">Membrane</keyword>
<evidence type="ECO:0000313" key="13">
    <source>
        <dbReference type="RefSeq" id="XP_009781469.1"/>
    </source>
</evidence>
<dbReference type="InterPro" id="IPR041846">
    <property type="entry name" value="ENL_dom"/>
</dbReference>
<evidence type="ECO:0000256" key="3">
    <source>
        <dbReference type="ARBA" id="ARBA00022622"/>
    </source>
</evidence>
<protein>
    <submittedName>
        <fullName evidence="13">Early nodulin-like protein 2</fullName>
    </submittedName>
</protein>
<evidence type="ECO:0000259" key="11">
    <source>
        <dbReference type="PROSITE" id="PS51485"/>
    </source>
</evidence>
<comment type="similarity">
    <text evidence="9">Belongs to the early nodulin-like (ENODL) family.</text>
</comment>
<dbReference type="STRING" id="4096.A0A1U7X3M5"/>
<dbReference type="InterPro" id="IPR039391">
    <property type="entry name" value="Phytocyanin-like"/>
</dbReference>
<gene>
    <name evidence="13" type="primary">LOC104230380</name>
</gene>
<dbReference type="FunFam" id="2.60.40.420:FF:000010">
    <property type="entry name" value="Early nodulin-like protein 1"/>
    <property type="match status" value="1"/>
</dbReference>
<accession>A0A1U7X3M5</accession>
<dbReference type="KEGG" id="nsy:104230380"/>
<keyword evidence="8" id="KW-0449">Lipoprotein</keyword>
<dbReference type="InterPro" id="IPR003245">
    <property type="entry name" value="Phytocyanin_dom"/>
</dbReference>
<keyword evidence="4 10" id="KW-0732">Signal</keyword>
<reference evidence="12" key="1">
    <citation type="journal article" date="2013" name="Genome Biol.">
        <title>Reference genomes and transcriptomes of Nicotiana sylvestris and Nicotiana tomentosiformis.</title>
        <authorList>
            <person name="Sierro N."/>
            <person name="Battey J.N."/>
            <person name="Ouadi S."/>
            <person name="Bovet L."/>
            <person name="Goepfert S."/>
            <person name="Bakaher N."/>
            <person name="Peitsch M.C."/>
            <person name="Ivanov N.V."/>
        </authorList>
    </citation>
    <scope>NUCLEOTIDE SEQUENCE [LARGE SCALE GENOMIC DNA]</scope>
</reference>
<keyword evidence="6" id="KW-1015">Disulfide bond</keyword>
<evidence type="ECO:0000256" key="6">
    <source>
        <dbReference type="ARBA" id="ARBA00023157"/>
    </source>
</evidence>
<dbReference type="Gene3D" id="2.60.40.420">
    <property type="entry name" value="Cupredoxins - blue copper proteins"/>
    <property type="match status" value="1"/>
</dbReference>
<evidence type="ECO:0000256" key="5">
    <source>
        <dbReference type="ARBA" id="ARBA00023136"/>
    </source>
</evidence>
<dbReference type="OrthoDB" id="2015640at2759"/>
<proteinExistence type="inferred from homology"/>
<evidence type="ECO:0000313" key="12">
    <source>
        <dbReference type="Proteomes" id="UP000189701"/>
    </source>
</evidence>
<sequence>MESLFSLSSFFLIFLGFMCSCEAYTFYAGGKSGWVLNPTESYSHWSDRNRFQVNDTIIFKFKIGSDSVLIVDQDDYSKCNKDKPIRELKHGDSKIKLYRSGPFYFISGHEDNCEKGQKLKVVVLSPNHKAHNALSPVTEPIGSVSPAPSPAQSAAGFTVSPSGFLWGFSLMIAAYICILV</sequence>
<dbReference type="PANTHER" id="PTHR33021">
    <property type="entry name" value="BLUE COPPER PROTEIN"/>
    <property type="match status" value="1"/>
</dbReference>
<keyword evidence="7" id="KW-0325">Glycoprotein</keyword>
<evidence type="ECO:0000256" key="4">
    <source>
        <dbReference type="ARBA" id="ARBA00022729"/>
    </source>
</evidence>
<feature type="signal peptide" evidence="10">
    <location>
        <begin position="1"/>
        <end position="23"/>
    </location>
</feature>
<reference evidence="13" key="2">
    <citation type="submission" date="2025-08" db="UniProtKB">
        <authorList>
            <consortium name="RefSeq"/>
        </authorList>
    </citation>
    <scope>IDENTIFICATION</scope>
    <source>
        <tissue evidence="13">Leaf</tissue>
    </source>
</reference>
<dbReference type="GO" id="GO:0009055">
    <property type="term" value="F:electron transfer activity"/>
    <property type="evidence" value="ECO:0007669"/>
    <property type="project" value="InterPro"/>
</dbReference>
<dbReference type="PANTHER" id="PTHR33021:SF478">
    <property type="entry name" value="EARLY NODULIN-LIKE PROTEIN 1"/>
    <property type="match status" value="1"/>
</dbReference>
<feature type="domain" description="Phytocyanin" evidence="11">
    <location>
        <begin position="24"/>
        <end position="125"/>
    </location>
</feature>
<dbReference type="Pfam" id="PF02298">
    <property type="entry name" value="Cu_bind_like"/>
    <property type="match status" value="1"/>
</dbReference>
<dbReference type="GeneID" id="104230380"/>
<evidence type="ECO:0000256" key="1">
    <source>
        <dbReference type="ARBA" id="ARBA00004609"/>
    </source>
</evidence>
<name>A0A1U7X3M5_NICSY</name>
<dbReference type="GO" id="GO:0005886">
    <property type="term" value="C:plasma membrane"/>
    <property type="evidence" value="ECO:0007669"/>
    <property type="project" value="UniProtKB-SubCell"/>
</dbReference>
<evidence type="ECO:0000256" key="7">
    <source>
        <dbReference type="ARBA" id="ARBA00023180"/>
    </source>
</evidence>
<keyword evidence="12" id="KW-1185">Reference proteome</keyword>
<dbReference type="RefSeq" id="XP_009781469.1">
    <property type="nucleotide sequence ID" value="XM_009783167.1"/>
</dbReference>
<evidence type="ECO:0000256" key="10">
    <source>
        <dbReference type="SAM" id="SignalP"/>
    </source>
</evidence>
<dbReference type="InterPro" id="IPR008972">
    <property type="entry name" value="Cupredoxin"/>
</dbReference>
<evidence type="ECO:0000256" key="9">
    <source>
        <dbReference type="ARBA" id="ARBA00035011"/>
    </source>
</evidence>
<keyword evidence="3" id="KW-0336">GPI-anchor</keyword>
<dbReference type="CDD" id="cd11019">
    <property type="entry name" value="OsENODL1_like"/>
    <property type="match status" value="1"/>
</dbReference>
<organism evidence="12 13">
    <name type="scientific">Nicotiana sylvestris</name>
    <name type="common">Wood tobacco</name>
    <name type="synonym">South American tobacco</name>
    <dbReference type="NCBI Taxonomy" id="4096"/>
    <lineage>
        <taxon>Eukaryota</taxon>
        <taxon>Viridiplantae</taxon>
        <taxon>Streptophyta</taxon>
        <taxon>Embryophyta</taxon>
        <taxon>Tracheophyta</taxon>
        <taxon>Spermatophyta</taxon>
        <taxon>Magnoliopsida</taxon>
        <taxon>eudicotyledons</taxon>
        <taxon>Gunneridae</taxon>
        <taxon>Pentapetalae</taxon>
        <taxon>asterids</taxon>
        <taxon>lamiids</taxon>
        <taxon>Solanales</taxon>
        <taxon>Solanaceae</taxon>
        <taxon>Nicotianoideae</taxon>
        <taxon>Nicotianeae</taxon>
        <taxon>Nicotiana</taxon>
    </lineage>
</organism>
<evidence type="ECO:0000256" key="8">
    <source>
        <dbReference type="ARBA" id="ARBA00023288"/>
    </source>
</evidence>
<comment type="subcellular location">
    <subcellularLocation>
        <location evidence="1">Cell membrane</location>
        <topology evidence="1">Lipid-anchor</topology>
        <topology evidence="1">GPI-anchor</topology>
    </subcellularLocation>
</comment>
<evidence type="ECO:0000256" key="2">
    <source>
        <dbReference type="ARBA" id="ARBA00022475"/>
    </source>
</evidence>
<dbReference type="SUPFAM" id="SSF49503">
    <property type="entry name" value="Cupredoxins"/>
    <property type="match status" value="1"/>
</dbReference>